<keyword evidence="3" id="KW-1185">Reference proteome</keyword>
<feature type="region of interest" description="Disordered" evidence="1">
    <location>
        <begin position="61"/>
        <end position="80"/>
    </location>
</feature>
<organism evidence="2 3">
    <name type="scientific">Prunus armeniaca</name>
    <name type="common">Apricot</name>
    <name type="synonym">Armeniaca vulgaris</name>
    <dbReference type="NCBI Taxonomy" id="36596"/>
    <lineage>
        <taxon>Eukaryota</taxon>
        <taxon>Viridiplantae</taxon>
        <taxon>Streptophyta</taxon>
        <taxon>Embryophyta</taxon>
        <taxon>Tracheophyta</taxon>
        <taxon>Spermatophyta</taxon>
        <taxon>Magnoliopsida</taxon>
        <taxon>eudicotyledons</taxon>
        <taxon>Gunneridae</taxon>
        <taxon>Pentapetalae</taxon>
        <taxon>rosids</taxon>
        <taxon>fabids</taxon>
        <taxon>Rosales</taxon>
        <taxon>Rosaceae</taxon>
        <taxon>Amygdaloideae</taxon>
        <taxon>Amygdaleae</taxon>
        <taxon>Prunus</taxon>
    </lineage>
</organism>
<sequence>MGNWQAEHDKVFIHSRRPASVRHTATSSLQYEIKLKIGVGHLANNNPTIADLLGQQGPNHPSYSWGNHANYSRNPNKSKSGVEFSLANSVTNQQTDCAKNQVPTKITLPKPVLPTTKIPPQRTLPKDKVRAEVFEGPSLPLLSGTNSPASLTKAKTKAARKQV</sequence>
<accession>A0A6J5X4I6</accession>
<feature type="compositionally biased region" description="Polar residues" evidence="1">
    <location>
        <begin position="61"/>
        <end position="79"/>
    </location>
</feature>
<name>A0A6J5X4I6_PRUAR</name>
<evidence type="ECO:0000313" key="2">
    <source>
        <dbReference type="EMBL" id="CAB4307473.1"/>
    </source>
</evidence>
<dbReference type="AlphaFoldDB" id="A0A6J5X4I6"/>
<reference evidence="3" key="1">
    <citation type="journal article" date="2020" name="Genome Biol.">
        <title>Gamete binning: chromosome-level and haplotype-resolved genome assembly enabled by high-throughput single-cell sequencing of gamete genomes.</title>
        <authorList>
            <person name="Campoy J.A."/>
            <person name="Sun H."/>
            <person name="Goel M."/>
            <person name="Jiao W.-B."/>
            <person name="Folz-Donahue K."/>
            <person name="Wang N."/>
            <person name="Rubio M."/>
            <person name="Liu C."/>
            <person name="Kukat C."/>
            <person name="Ruiz D."/>
            <person name="Huettel B."/>
            <person name="Schneeberger K."/>
        </authorList>
    </citation>
    <scope>NUCLEOTIDE SEQUENCE [LARGE SCALE GENOMIC DNA]</scope>
    <source>
        <strain evidence="3">cv. Rojo Pasion</strain>
    </source>
</reference>
<feature type="compositionally biased region" description="Basic residues" evidence="1">
    <location>
        <begin position="154"/>
        <end position="163"/>
    </location>
</feature>
<evidence type="ECO:0000256" key="1">
    <source>
        <dbReference type="SAM" id="MobiDB-lite"/>
    </source>
</evidence>
<gene>
    <name evidence="2" type="ORF">ORAREDHAP_LOCUS26175</name>
</gene>
<evidence type="ECO:0000313" key="3">
    <source>
        <dbReference type="Proteomes" id="UP000507245"/>
    </source>
</evidence>
<feature type="region of interest" description="Disordered" evidence="1">
    <location>
        <begin position="135"/>
        <end position="163"/>
    </location>
</feature>
<dbReference type="Proteomes" id="UP000507245">
    <property type="component" value="Unassembled WGS sequence"/>
</dbReference>
<protein>
    <submittedName>
        <fullName evidence="2">Uncharacterized protein</fullName>
    </submittedName>
</protein>
<proteinExistence type="predicted"/>
<dbReference type="EMBL" id="CAEKKB010000004">
    <property type="protein sequence ID" value="CAB4307473.1"/>
    <property type="molecule type" value="Genomic_DNA"/>
</dbReference>